<evidence type="ECO:0000256" key="1">
    <source>
        <dbReference type="SAM" id="MobiDB-lite"/>
    </source>
</evidence>
<name>A0A502EQY2_9PROT</name>
<feature type="compositionally biased region" description="Gly residues" evidence="1">
    <location>
        <begin position="34"/>
        <end position="44"/>
    </location>
</feature>
<protein>
    <submittedName>
        <fullName evidence="2">Helix-turn-helix domain-containing protein</fullName>
    </submittedName>
</protein>
<sequence length="246" mass="26693">MSASVDDGAKEAAPAGQRGPEARNRRERRALEGGSPGGRGGVRGGSERPRSGHFRPMDRNARARLLFSAEAWDRATHRRGGHGGRLKRTGLAVLRALMRYHDHRTGRCDPSLDTIARAAGVARSTAVLALERLMVAGFIAWTRRAVVVPMRHRGGRRESAYAQVTNAYRLTPPGSLPKSQEMAPSSCESECRWETRFEKRKKLWEGGEAAASRPTIHRGGSAGETKNALETALARLGQAIAAREAG</sequence>
<comment type="caution">
    <text evidence="2">The sequence shown here is derived from an EMBL/GenBank/DDBJ whole genome shotgun (WGS) entry which is preliminary data.</text>
</comment>
<dbReference type="RefSeq" id="WP_140887397.1">
    <property type="nucleotide sequence ID" value="NZ_RCZP01000072.1"/>
</dbReference>
<proteinExistence type="predicted"/>
<accession>A0A502EQY2</accession>
<reference evidence="2 3" key="1">
    <citation type="journal article" date="2019" name="Environ. Microbiol.">
        <title>Species interactions and distinct microbial communities in high Arctic permafrost affected cryosols are associated with the CH4 and CO2 gas fluxes.</title>
        <authorList>
            <person name="Altshuler I."/>
            <person name="Hamel J."/>
            <person name="Turney S."/>
            <person name="Magnuson E."/>
            <person name="Levesque R."/>
            <person name="Greer C."/>
            <person name="Whyte L.G."/>
        </authorList>
    </citation>
    <scope>NUCLEOTIDE SEQUENCE [LARGE SCALE GENOMIC DNA]</scope>
    <source>
        <strain evidence="2 3">S9.3B</strain>
    </source>
</reference>
<dbReference type="AlphaFoldDB" id="A0A502EQY2"/>
<organism evidence="2 3">
    <name type="scientific">Muricoccus nepalensis</name>
    <dbReference type="NCBI Taxonomy" id="1854500"/>
    <lineage>
        <taxon>Bacteria</taxon>
        <taxon>Pseudomonadati</taxon>
        <taxon>Pseudomonadota</taxon>
        <taxon>Alphaproteobacteria</taxon>
        <taxon>Acetobacterales</taxon>
        <taxon>Roseomonadaceae</taxon>
        <taxon>Muricoccus</taxon>
    </lineage>
</organism>
<keyword evidence="3" id="KW-1185">Reference proteome</keyword>
<gene>
    <name evidence="2" type="ORF">EAH89_29080</name>
</gene>
<feature type="region of interest" description="Disordered" evidence="1">
    <location>
        <begin position="205"/>
        <end position="224"/>
    </location>
</feature>
<dbReference type="OrthoDB" id="7467461at2"/>
<feature type="region of interest" description="Disordered" evidence="1">
    <location>
        <begin position="1"/>
        <end position="58"/>
    </location>
</feature>
<evidence type="ECO:0000313" key="2">
    <source>
        <dbReference type="EMBL" id="TPG39472.1"/>
    </source>
</evidence>
<dbReference type="Proteomes" id="UP000317078">
    <property type="component" value="Unassembled WGS sequence"/>
</dbReference>
<dbReference type="Pfam" id="PF13730">
    <property type="entry name" value="HTH_36"/>
    <property type="match status" value="1"/>
</dbReference>
<dbReference type="EMBL" id="RCZP01000072">
    <property type="protein sequence ID" value="TPG39472.1"/>
    <property type="molecule type" value="Genomic_DNA"/>
</dbReference>
<feature type="compositionally biased region" description="Basic and acidic residues" evidence="1">
    <location>
        <begin position="45"/>
        <end position="58"/>
    </location>
</feature>
<evidence type="ECO:0000313" key="3">
    <source>
        <dbReference type="Proteomes" id="UP000317078"/>
    </source>
</evidence>